<keyword evidence="2" id="KW-1185">Reference proteome</keyword>
<gene>
    <name evidence="1" type="ORF">BU25DRAFT_215798</name>
</gene>
<sequence>MSAKVRIACRRCRTKRIKCDGGIPACGNCQKAAEACIDVDGRNNSLSIPRDFAANAKARIEWLEQHIRSLSPDFRFEDGPRVDFSFLDAAGAISNQTAPSPSARDINSSNAASSPESCHTLGKRSRESVTDPAGPDAFADEARSVALDLGLLTLNSDSRQTHYLGSSSGRLFTRLIGAGSPDAAVGAGSNKSPGLSLIHSSTKFGSYAHTKRLKESCRLLYDTLRKSLPAEDDARLLLEVYFRNVHVDHPFLHPDSLLSAVDALYQCATADATVEIGHNGWAASVRPFAYNGEYERSRNVDCTPITVFTATFHAFMVFTLAATVRTRQRAYDFAPNQFYRVAMTADQHCFSTTSLASLQATLLLAVHSLLSPTELNVWTLTYVSMAHCVDLGLHRSISNDRGLSRTAILTRKLLFFSVYHLDRSIASIQGRPLGIRDETFDLQLPTLADIQADTTNISDHLFSPAVSPIGGAAFAIHRFKLDPIISEIKLLFYHLPSRVSAYVWPSDEQSSQAIIGQKLEDWRNMLNNITGSSQYDDEERLEQEKYKLKLTSQYYAVMVLLHQPSQAIPQPSEQSILTCYRCAAKRLNIYNHLYQLDSYFQSWRSVQGIFSSGATMIYCLWSSSLVRRTIPTSAAMRDLRTCTNLLSVGGEFWPSVKKGKESFSRAMDALARKLDQLHHEQPQQYGSANGSQPKFGRNDTGRVVLQDQQIYHLPEGLVAEDHPHTITHGHEESLNFPPATFDMTSSDWTAFSDHTFAHDVSTYPNTTFGTMQEAPDATVEAFITEFLNNDTAWNPF</sequence>
<comment type="caution">
    <text evidence="1">The sequence shown here is derived from an EMBL/GenBank/DDBJ whole genome shotgun (WGS) entry which is preliminary data.</text>
</comment>
<dbReference type="EMBL" id="MU006747">
    <property type="protein sequence ID" value="KAF2622140.1"/>
    <property type="molecule type" value="Genomic_DNA"/>
</dbReference>
<name>A0ACB6RJQ8_9PLEO</name>
<protein>
    <submittedName>
        <fullName evidence="1">Uncharacterized protein</fullName>
    </submittedName>
</protein>
<evidence type="ECO:0000313" key="2">
    <source>
        <dbReference type="Proteomes" id="UP000799754"/>
    </source>
</evidence>
<reference evidence="1" key="1">
    <citation type="journal article" date="2020" name="Stud. Mycol.">
        <title>101 Dothideomycetes genomes: a test case for predicting lifestyles and emergence of pathogens.</title>
        <authorList>
            <person name="Haridas S."/>
            <person name="Albert R."/>
            <person name="Binder M."/>
            <person name="Bloem J."/>
            <person name="Labutti K."/>
            <person name="Salamov A."/>
            <person name="Andreopoulos B."/>
            <person name="Baker S."/>
            <person name="Barry K."/>
            <person name="Bills G."/>
            <person name="Bluhm B."/>
            <person name="Cannon C."/>
            <person name="Castanera R."/>
            <person name="Culley D."/>
            <person name="Daum C."/>
            <person name="Ezra D."/>
            <person name="Gonzalez J."/>
            <person name="Henrissat B."/>
            <person name="Kuo A."/>
            <person name="Liang C."/>
            <person name="Lipzen A."/>
            <person name="Lutzoni F."/>
            <person name="Magnuson J."/>
            <person name="Mondo S."/>
            <person name="Nolan M."/>
            <person name="Ohm R."/>
            <person name="Pangilinan J."/>
            <person name="Park H.-J."/>
            <person name="Ramirez L."/>
            <person name="Alfaro M."/>
            <person name="Sun H."/>
            <person name="Tritt A."/>
            <person name="Yoshinaga Y."/>
            <person name="Zwiers L.-H."/>
            <person name="Turgeon B."/>
            <person name="Goodwin S."/>
            <person name="Spatafora J."/>
            <person name="Crous P."/>
            <person name="Grigoriev I."/>
        </authorList>
    </citation>
    <scope>NUCLEOTIDE SEQUENCE</scope>
    <source>
        <strain evidence="1">CBS 525.71</strain>
    </source>
</reference>
<evidence type="ECO:0000313" key="1">
    <source>
        <dbReference type="EMBL" id="KAF2622140.1"/>
    </source>
</evidence>
<proteinExistence type="predicted"/>
<organism evidence="1 2">
    <name type="scientific">Macroventuria anomochaeta</name>
    <dbReference type="NCBI Taxonomy" id="301207"/>
    <lineage>
        <taxon>Eukaryota</taxon>
        <taxon>Fungi</taxon>
        <taxon>Dikarya</taxon>
        <taxon>Ascomycota</taxon>
        <taxon>Pezizomycotina</taxon>
        <taxon>Dothideomycetes</taxon>
        <taxon>Pleosporomycetidae</taxon>
        <taxon>Pleosporales</taxon>
        <taxon>Pleosporineae</taxon>
        <taxon>Didymellaceae</taxon>
        <taxon>Macroventuria</taxon>
    </lineage>
</organism>
<accession>A0ACB6RJQ8</accession>
<dbReference type="Proteomes" id="UP000799754">
    <property type="component" value="Unassembled WGS sequence"/>
</dbReference>